<feature type="transmembrane region" description="Helical" evidence="1">
    <location>
        <begin position="42"/>
        <end position="64"/>
    </location>
</feature>
<keyword evidence="1" id="KW-0472">Membrane</keyword>
<name>A0ABY3PRM2_9CYAN</name>
<gene>
    <name evidence="2" type="ORF">ISF26_09105</name>
</gene>
<evidence type="ECO:0000256" key="1">
    <source>
        <dbReference type="SAM" id="Phobius"/>
    </source>
</evidence>
<dbReference type="RefSeq" id="WP_230843593.1">
    <property type="nucleotide sequence ID" value="NZ_CP063845.1"/>
</dbReference>
<keyword evidence="1" id="KW-1133">Transmembrane helix</keyword>
<keyword evidence="3" id="KW-1185">Reference proteome</keyword>
<evidence type="ECO:0000313" key="2">
    <source>
        <dbReference type="EMBL" id="UFP96346.1"/>
    </source>
</evidence>
<accession>A0ABY3PRM2</accession>
<sequence length="71" mass="7522">MTSHCRHRLYALQILGAAVGIAIPLISCLTMVYAATTGYMPFFATGAVPLVLLALAALLGSWIWTQSAELA</sequence>
<dbReference type="Proteomes" id="UP001054846">
    <property type="component" value="Chromosome"/>
</dbReference>
<reference evidence="2 3" key="1">
    <citation type="journal article" date="2021" name="Genome Biol. Evol.">
        <title>Complete Genome Sequencing of a Novel Gloeobacter Species from a Waterfall Cave in Mexico.</title>
        <authorList>
            <person name="Saw J.H."/>
            <person name="Cardona T."/>
            <person name="Montejano G."/>
        </authorList>
    </citation>
    <scope>NUCLEOTIDE SEQUENCE [LARGE SCALE GENOMIC DNA]</scope>
    <source>
        <strain evidence="2">MG652769</strain>
    </source>
</reference>
<dbReference type="EMBL" id="CP063845">
    <property type="protein sequence ID" value="UFP96346.1"/>
    <property type="molecule type" value="Genomic_DNA"/>
</dbReference>
<protein>
    <submittedName>
        <fullName evidence="2">Uncharacterized protein</fullName>
    </submittedName>
</protein>
<feature type="transmembrane region" description="Helical" evidence="1">
    <location>
        <begin position="12"/>
        <end position="36"/>
    </location>
</feature>
<proteinExistence type="predicted"/>
<keyword evidence="1" id="KW-0812">Transmembrane</keyword>
<organism evidence="2 3">
    <name type="scientific">Gloeobacter morelensis MG652769</name>
    <dbReference type="NCBI Taxonomy" id="2781736"/>
    <lineage>
        <taxon>Bacteria</taxon>
        <taxon>Bacillati</taxon>
        <taxon>Cyanobacteriota</taxon>
        <taxon>Cyanophyceae</taxon>
        <taxon>Gloeobacterales</taxon>
        <taxon>Gloeobacteraceae</taxon>
        <taxon>Gloeobacter</taxon>
        <taxon>Gloeobacter morelensis</taxon>
    </lineage>
</organism>
<evidence type="ECO:0000313" key="3">
    <source>
        <dbReference type="Proteomes" id="UP001054846"/>
    </source>
</evidence>